<evidence type="ECO:0000313" key="17">
    <source>
        <dbReference type="EMBL" id="AWV99215.1"/>
    </source>
</evidence>
<keyword evidence="9 16" id="KW-0547">Nucleotide-binding</keyword>
<dbReference type="HAMAP" id="MF_01274">
    <property type="entry name" value="Pantothen_kinase_3"/>
    <property type="match status" value="1"/>
</dbReference>
<evidence type="ECO:0000256" key="13">
    <source>
        <dbReference type="ARBA" id="ARBA00022993"/>
    </source>
</evidence>
<comment type="catalytic activity">
    <reaction evidence="1 16">
        <text>(R)-pantothenate + ATP = (R)-4'-phosphopantothenate + ADP + H(+)</text>
        <dbReference type="Rhea" id="RHEA:16373"/>
        <dbReference type="ChEBI" id="CHEBI:10986"/>
        <dbReference type="ChEBI" id="CHEBI:15378"/>
        <dbReference type="ChEBI" id="CHEBI:29032"/>
        <dbReference type="ChEBI" id="CHEBI:30616"/>
        <dbReference type="ChEBI" id="CHEBI:456216"/>
        <dbReference type="EC" id="2.7.1.33"/>
    </reaction>
</comment>
<evidence type="ECO:0000256" key="14">
    <source>
        <dbReference type="ARBA" id="ARBA00038036"/>
    </source>
</evidence>
<evidence type="ECO:0000256" key="12">
    <source>
        <dbReference type="ARBA" id="ARBA00022958"/>
    </source>
</evidence>
<evidence type="ECO:0000256" key="11">
    <source>
        <dbReference type="ARBA" id="ARBA00022840"/>
    </source>
</evidence>
<evidence type="ECO:0000313" key="18">
    <source>
        <dbReference type="Proteomes" id="UP000249873"/>
    </source>
</evidence>
<comment type="subunit">
    <text evidence="5 16">Homodimer.</text>
</comment>
<feature type="binding site" evidence="16">
    <location>
        <position position="194"/>
    </location>
    <ligand>
        <name>substrate</name>
    </ligand>
</feature>
<dbReference type="GO" id="GO:0005524">
    <property type="term" value="F:ATP binding"/>
    <property type="evidence" value="ECO:0007669"/>
    <property type="project" value="UniProtKB-UniRule"/>
</dbReference>
<evidence type="ECO:0000256" key="9">
    <source>
        <dbReference type="ARBA" id="ARBA00022741"/>
    </source>
</evidence>
<evidence type="ECO:0000256" key="8">
    <source>
        <dbReference type="ARBA" id="ARBA00022679"/>
    </source>
</evidence>
<dbReference type="GO" id="GO:0005737">
    <property type="term" value="C:cytoplasm"/>
    <property type="evidence" value="ECO:0007669"/>
    <property type="project" value="UniProtKB-SubCell"/>
</dbReference>
<evidence type="ECO:0000256" key="5">
    <source>
        <dbReference type="ARBA" id="ARBA00011738"/>
    </source>
</evidence>
<feature type="binding site" evidence="16">
    <location>
        <begin position="16"/>
        <end position="23"/>
    </location>
    <ligand>
        <name>ATP</name>
        <dbReference type="ChEBI" id="CHEBI:30616"/>
    </ligand>
</feature>
<sequence length="263" mass="28696">MLNFHKKTNLSMLVADIGNTDILFGIFEGDQLKHTYRIPSIKDEGTMFFEYGLHNFFLENNISPNQFQKTVLSSVVPELTHIIEDILNRLSTAKTIVVKPGIHPEVSVDIENPDELGSDLYCNAVSAFKSSQSACIVVDFGTALTFTAVSNKGEVLGVAITPGLKTAVHALFSKTSQLPEVPLELPEKAIGRNTLKSIQSGVLYGYEGLVRNLLIHFKKEIGTPCKVFATGGLSSILKGLQSEFDDVDVNLTLKGLKVIGEEV</sequence>
<name>A0A2Z4GDW1_9BACT</name>
<keyword evidence="11 16" id="KW-0067">ATP-binding</keyword>
<dbReference type="CDD" id="cd24015">
    <property type="entry name" value="ASKHA_NBD_PanK-III"/>
    <property type="match status" value="1"/>
</dbReference>
<evidence type="ECO:0000256" key="7">
    <source>
        <dbReference type="ARBA" id="ARBA00022490"/>
    </source>
</evidence>
<dbReference type="UniPathway" id="UPA00241">
    <property type="reaction ID" value="UER00352"/>
</dbReference>
<evidence type="ECO:0000256" key="1">
    <source>
        <dbReference type="ARBA" id="ARBA00001206"/>
    </source>
</evidence>
<evidence type="ECO:0000256" key="16">
    <source>
        <dbReference type="HAMAP-Rule" id="MF_01274"/>
    </source>
</evidence>
<organism evidence="17 18">
    <name type="scientific">Arcticibacterium luteifluviistationis</name>
    <dbReference type="NCBI Taxonomy" id="1784714"/>
    <lineage>
        <taxon>Bacteria</taxon>
        <taxon>Pseudomonadati</taxon>
        <taxon>Bacteroidota</taxon>
        <taxon>Cytophagia</taxon>
        <taxon>Cytophagales</taxon>
        <taxon>Leadbetterellaceae</taxon>
        <taxon>Arcticibacterium</taxon>
    </lineage>
</organism>
<dbReference type="Proteomes" id="UP000249873">
    <property type="component" value="Chromosome"/>
</dbReference>
<comment type="cofactor">
    <cofactor evidence="16">
        <name>NH4(+)</name>
        <dbReference type="ChEBI" id="CHEBI:28938"/>
    </cofactor>
    <cofactor evidence="16">
        <name>K(+)</name>
        <dbReference type="ChEBI" id="CHEBI:29103"/>
    </cofactor>
    <text evidence="16">A monovalent cation. Ammonium or potassium.</text>
</comment>
<dbReference type="GO" id="GO:0015937">
    <property type="term" value="P:coenzyme A biosynthetic process"/>
    <property type="evidence" value="ECO:0007669"/>
    <property type="project" value="UniProtKB-UniRule"/>
</dbReference>
<dbReference type="PANTHER" id="PTHR34265:SF1">
    <property type="entry name" value="TYPE III PANTOTHENATE KINASE"/>
    <property type="match status" value="1"/>
</dbReference>
<dbReference type="EC" id="2.7.1.33" evidence="6 16"/>
<feature type="binding site" evidence="16">
    <location>
        <position position="139"/>
    </location>
    <ligand>
        <name>K(+)</name>
        <dbReference type="ChEBI" id="CHEBI:29103"/>
    </ligand>
</feature>
<gene>
    <name evidence="16" type="primary">coaX</name>
    <name evidence="17" type="ORF">DJ013_13985</name>
</gene>
<evidence type="ECO:0000256" key="10">
    <source>
        <dbReference type="ARBA" id="ARBA00022777"/>
    </source>
</evidence>
<accession>A0A2Z4GDW1</accession>
<dbReference type="Pfam" id="PF03309">
    <property type="entry name" value="Pan_kinase"/>
    <property type="match status" value="1"/>
</dbReference>
<evidence type="ECO:0000256" key="15">
    <source>
        <dbReference type="ARBA" id="ARBA00040883"/>
    </source>
</evidence>
<keyword evidence="8 16" id="KW-0808">Transferase</keyword>
<dbReference type="InterPro" id="IPR043129">
    <property type="entry name" value="ATPase_NBD"/>
</dbReference>
<comment type="caution">
    <text evidence="16">Lacks conserved residue(s) required for the propagation of feature annotation.</text>
</comment>
<dbReference type="AlphaFoldDB" id="A0A2Z4GDW1"/>
<dbReference type="NCBIfam" id="NF009855">
    <property type="entry name" value="PRK13321.1"/>
    <property type="match status" value="1"/>
</dbReference>
<keyword evidence="10 16" id="KW-0418">Kinase</keyword>
<evidence type="ECO:0000256" key="4">
    <source>
        <dbReference type="ARBA" id="ARBA00005225"/>
    </source>
</evidence>
<dbReference type="KEGG" id="als:DJ013_13985"/>
<comment type="pathway">
    <text evidence="4 16">Cofactor biosynthesis; coenzyme A biosynthesis; CoA from (R)-pantothenate: step 1/5.</text>
</comment>
<comment type="function">
    <text evidence="16">Catalyzes the phosphorylation of pantothenate (Pan), the first step in CoA biosynthesis.</text>
</comment>
<evidence type="ECO:0000256" key="6">
    <source>
        <dbReference type="ARBA" id="ARBA00012102"/>
    </source>
</evidence>
<keyword evidence="16" id="KW-0479">Metal-binding</keyword>
<comment type="subcellular location">
    <subcellularLocation>
        <location evidence="3 16">Cytoplasm</location>
    </subcellularLocation>
</comment>
<dbReference type="NCBIfam" id="TIGR00671">
    <property type="entry name" value="baf"/>
    <property type="match status" value="1"/>
</dbReference>
<feature type="binding site" evidence="16">
    <location>
        <position position="142"/>
    </location>
    <ligand>
        <name>ATP</name>
        <dbReference type="ChEBI" id="CHEBI:30616"/>
    </ligand>
</feature>
<proteinExistence type="inferred from homology"/>
<dbReference type="SUPFAM" id="SSF53067">
    <property type="entry name" value="Actin-like ATPase domain"/>
    <property type="match status" value="2"/>
</dbReference>
<keyword evidence="7 16" id="KW-0963">Cytoplasm</keyword>
<dbReference type="EMBL" id="CP029480">
    <property type="protein sequence ID" value="AWV99215.1"/>
    <property type="molecule type" value="Genomic_DNA"/>
</dbReference>
<evidence type="ECO:0000256" key="3">
    <source>
        <dbReference type="ARBA" id="ARBA00004496"/>
    </source>
</evidence>
<evidence type="ECO:0000256" key="2">
    <source>
        <dbReference type="ARBA" id="ARBA00001958"/>
    </source>
</evidence>
<dbReference type="OrthoDB" id="9804707at2"/>
<reference evidence="17 18" key="1">
    <citation type="submission" date="2018-05" db="EMBL/GenBank/DDBJ databases">
        <title>Complete genome sequence of Arcticibacterium luteifluviistationis SM1504T, a cytophagaceae bacterium isolated from Arctic surface seawater.</title>
        <authorList>
            <person name="Li Y."/>
            <person name="Qin Q.-L."/>
        </authorList>
    </citation>
    <scope>NUCLEOTIDE SEQUENCE [LARGE SCALE GENOMIC DNA]</scope>
    <source>
        <strain evidence="17 18">SM1504</strain>
    </source>
</reference>
<keyword evidence="12 16" id="KW-0630">Potassium</keyword>
<keyword evidence="18" id="KW-1185">Reference proteome</keyword>
<comment type="similarity">
    <text evidence="14 16">Belongs to the type III pantothenate kinase family.</text>
</comment>
<protein>
    <recommendedName>
        <fullName evidence="15 16">Type III pantothenate kinase</fullName>
        <ecNumber evidence="6 16">2.7.1.33</ecNumber>
    </recommendedName>
    <alternativeName>
        <fullName evidence="16">PanK-III</fullName>
    </alternativeName>
    <alternativeName>
        <fullName evidence="16">Pantothenic acid kinase</fullName>
    </alternativeName>
</protein>
<dbReference type="GO" id="GO:0004594">
    <property type="term" value="F:pantothenate kinase activity"/>
    <property type="evidence" value="ECO:0007669"/>
    <property type="project" value="UniProtKB-UniRule"/>
</dbReference>
<dbReference type="InterPro" id="IPR004619">
    <property type="entry name" value="Type_III_PanK"/>
</dbReference>
<comment type="cofactor">
    <cofactor evidence="2">
        <name>K(+)</name>
        <dbReference type="ChEBI" id="CHEBI:29103"/>
    </cofactor>
</comment>
<feature type="binding site" evidence="16">
    <location>
        <begin position="117"/>
        <end position="120"/>
    </location>
    <ligand>
        <name>substrate</name>
    </ligand>
</feature>
<dbReference type="Gene3D" id="3.30.420.40">
    <property type="match status" value="2"/>
</dbReference>
<feature type="active site" description="Proton acceptor" evidence="16">
    <location>
        <position position="119"/>
    </location>
</feature>
<keyword evidence="13 16" id="KW-0173">Coenzyme A biosynthesis</keyword>
<dbReference type="PANTHER" id="PTHR34265">
    <property type="entry name" value="TYPE III PANTOTHENATE KINASE"/>
    <property type="match status" value="1"/>
</dbReference>
<dbReference type="GO" id="GO:0046872">
    <property type="term" value="F:metal ion binding"/>
    <property type="evidence" value="ECO:0007669"/>
    <property type="project" value="UniProtKB-KW"/>
</dbReference>